<evidence type="ECO:0000313" key="2">
    <source>
        <dbReference type="Proteomes" id="UP000712673"/>
    </source>
</evidence>
<dbReference type="InterPro" id="IPR036567">
    <property type="entry name" value="RHF-like"/>
</dbReference>
<dbReference type="Pfam" id="PF02482">
    <property type="entry name" value="Ribosomal_S30AE"/>
    <property type="match status" value="1"/>
</dbReference>
<gene>
    <name evidence="1" type="ORF">FJZ47_09540</name>
</gene>
<dbReference type="InterPro" id="IPR003489">
    <property type="entry name" value="RHF/RaiA"/>
</dbReference>
<dbReference type="Gene3D" id="2.40.50.140">
    <property type="entry name" value="Nucleic acid-binding proteins"/>
    <property type="match status" value="1"/>
</dbReference>
<name>A0A937W1J4_UNCTE</name>
<proteinExistence type="predicted"/>
<dbReference type="Gene3D" id="3.30.160.100">
    <property type="entry name" value="Ribosome hibernation promotion factor-like"/>
    <property type="match status" value="1"/>
</dbReference>
<dbReference type="EMBL" id="VGLS01000246">
    <property type="protein sequence ID" value="MBM3224030.1"/>
    <property type="molecule type" value="Genomic_DNA"/>
</dbReference>
<reference evidence="1" key="1">
    <citation type="submission" date="2019-03" db="EMBL/GenBank/DDBJ databases">
        <title>Lake Tanganyika Metagenome-Assembled Genomes (MAGs).</title>
        <authorList>
            <person name="Tran P."/>
        </authorList>
    </citation>
    <scope>NUCLEOTIDE SEQUENCE</scope>
    <source>
        <strain evidence="1">K_DeepCast_65m_m2_066</strain>
    </source>
</reference>
<sequence>MGSPGSARHTTRKSSHGNRQRAIATWHELCFSSLQHSALHVHGEIAREEAYMDLHIEGQHTTVAPETQNWITTRLEALNQPEEDIVHARVTLVKHERHRKGSEEARIFLTLAGKTFSATHGGNTLDDALYGALAVIERELREFRVRRREHVKSTEPRPRGRIVRLFPERAYGFIETESHREVYFHAHAVHGSPGE</sequence>
<protein>
    <recommendedName>
        <fullName evidence="3">Ribosome-associated translation inhibitor RaiA</fullName>
    </recommendedName>
</protein>
<dbReference type="Proteomes" id="UP000712673">
    <property type="component" value="Unassembled WGS sequence"/>
</dbReference>
<accession>A0A937W1J4</accession>
<dbReference type="AlphaFoldDB" id="A0A937W1J4"/>
<dbReference type="SUPFAM" id="SSF69754">
    <property type="entry name" value="Ribosome binding protein Y (YfiA homologue)"/>
    <property type="match status" value="1"/>
</dbReference>
<evidence type="ECO:0000313" key="1">
    <source>
        <dbReference type="EMBL" id="MBM3224030.1"/>
    </source>
</evidence>
<evidence type="ECO:0008006" key="3">
    <source>
        <dbReference type="Google" id="ProtNLM"/>
    </source>
</evidence>
<organism evidence="1 2">
    <name type="scientific">Tectimicrobiota bacterium</name>
    <dbReference type="NCBI Taxonomy" id="2528274"/>
    <lineage>
        <taxon>Bacteria</taxon>
        <taxon>Pseudomonadati</taxon>
        <taxon>Nitrospinota/Tectimicrobiota group</taxon>
        <taxon>Candidatus Tectimicrobiota</taxon>
    </lineage>
</organism>
<comment type="caution">
    <text evidence="1">The sequence shown here is derived from an EMBL/GenBank/DDBJ whole genome shotgun (WGS) entry which is preliminary data.</text>
</comment>
<dbReference type="InterPro" id="IPR012340">
    <property type="entry name" value="NA-bd_OB-fold"/>
</dbReference>